<dbReference type="PRINTS" id="PR00080">
    <property type="entry name" value="SDRFAMILY"/>
</dbReference>
<protein>
    <recommendedName>
        <fullName evidence="3">Oxidoreductase</fullName>
    </recommendedName>
</protein>
<dbReference type="PRINTS" id="PR00081">
    <property type="entry name" value="GDHRDH"/>
</dbReference>
<dbReference type="PANTHER" id="PTHR43943">
    <property type="entry name" value="DEHYDROGENASE/REDUCTASE (SDR FAMILY) MEMBER 4"/>
    <property type="match status" value="1"/>
</dbReference>
<dbReference type="PROSITE" id="PS00061">
    <property type="entry name" value="ADH_SHORT"/>
    <property type="match status" value="1"/>
</dbReference>
<accession>A0A381RZL8</accession>
<dbReference type="NCBIfam" id="NF005559">
    <property type="entry name" value="PRK07231.1"/>
    <property type="match status" value="1"/>
</dbReference>
<organism evidence="2">
    <name type="scientific">marine metagenome</name>
    <dbReference type="NCBI Taxonomy" id="408172"/>
    <lineage>
        <taxon>unclassified sequences</taxon>
        <taxon>metagenomes</taxon>
        <taxon>ecological metagenomes</taxon>
    </lineage>
</organism>
<dbReference type="CDD" id="cd05233">
    <property type="entry name" value="SDR_c"/>
    <property type="match status" value="1"/>
</dbReference>
<evidence type="ECO:0000256" key="1">
    <source>
        <dbReference type="ARBA" id="ARBA00006484"/>
    </source>
</evidence>
<dbReference type="SUPFAM" id="SSF51735">
    <property type="entry name" value="NAD(P)-binding Rossmann-fold domains"/>
    <property type="match status" value="1"/>
</dbReference>
<dbReference type="FunFam" id="3.40.50.720:FF:000084">
    <property type="entry name" value="Short-chain dehydrogenase reductase"/>
    <property type="match status" value="1"/>
</dbReference>
<dbReference type="Gene3D" id="3.40.50.720">
    <property type="entry name" value="NAD(P)-binding Rossmann-like Domain"/>
    <property type="match status" value="1"/>
</dbReference>
<name>A0A381RZL8_9ZZZZ</name>
<dbReference type="InterPro" id="IPR002347">
    <property type="entry name" value="SDR_fam"/>
</dbReference>
<dbReference type="PANTHER" id="PTHR43943:SF2">
    <property type="entry name" value="DEHYDROGENASE_REDUCTASE 4"/>
    <property type="match status" value="1"/>
</dbReference>
<evidence type="ECO:0008006" key="3">
    <source>
        <dbReference type="Google" id="ProtNLM"/>
    </source>
</evidence>
<evidence type="ECO:0000313" key="2">
    <source>
        <dbReference type="EMBL" id="SUZ97260.1"/>
    </source>
</evidence>
<dbReference type="InterPro" id="IPR036291">
    <property type="entry name" value="NAD(P)-bd_dom_sf"/>
</dbReference>
<gene>
    <name evidence="2" type="ORF">METZ01_LOCUS50114</name>
</gene>
<dbReference type="AlphaFoldDB" id="A0A381RZL8"/>
<sequence>MADRLKDKVAIVVGGATGIGRATAVRFAKEGGLVMIADRNVSEMEKTLQLSRQYGSDVDQVAVDVSKWNQVENMVDVTLRRYGRVDVLVNLAAVLMLTGPLVEVEERQWDMIMDINLKGSFFTMKATIPHMIKTGGGSIINVASSAAIDAFTRSLPYNVSKAGLQHLTNVAAGQYTSQGIRINCVIPGSVDTPQARGSTQSHESIENSILRHPMGRIGKPEELANVILFLASDEASYVSGSTYIADGGAQNSGRRNY</sequence>
<comment type="similarity">
    <text evidence="1">Belongs to the short-chain dehydrogenases/reductases (SDR) family.</text>
</comment>
<proteinExistence type="inferred from homology"/>
<dbReference type="EMBL" id="UINC01002492">
    <property type="protein sequence ID" value="SUZ97260.1"/>
    <property type="molecule type" value="Genomic_DNA"/>
</dbReference>
<dbReference type="InterPro" id="IPR020904">
    <property type="entry name" value="Sc_DH/Rdtase_CS"/>
</dbReference>
<dbReference type="Pfam" id="PF13561">
    <property type="entry name" value="adh_short_C2"/>
    <property type="match status" value="1"/>
</dbReference>
<reference evidence="2" key="1">
    <citation type="submission" date="2018-05" db="EMBL/GenBank/DDBJ databases">
        <authorList>
            <person name="Lanie J.A."/>
            <person name="Ng W.-L."/>
            <person name="Kazmierczak K.M."/>
            <person name="Andrzejewski T.M."/>
            <person name="Davidsen T.M."/>
            <person name="Wayne K.J."/>
            <person name="Tettelin H."/>
            <person name="Glass J.I."/>
            <person name="Rusch D."/>
            <person name="Podicherti R."/>
            <person name="Tsui H.-C.T."/>
            <person name="Winkler M.E."/>
        </authorList>
    </citation>
    <scope>NUCLEOTIDE SEQUENCE</scope>
</reference>